<comment type="caution">
    <text evidence="4">The sequence shown here is derived from an EMBL/GenBank/DDBJ whole genome shotgun (WGS) entry which is preliminary data.</text>
</comment>
<dbReference type="InterPro" id="IPR020422">
    <property type="entry name" value="TYR_PHOSPHATASE_DUAL_dom"/>
</dbReference>
<evidence type="ECO:0000313" key="4">
    <source>
        <dbReference type="EMBL" id="GAB1316602.1"/>
    </source>
</evidence>
<reference evidence="4 5" key="1">
    <citation type="submission" date="2024-09" db="EMBL/GenBank/DDBJ databases">
        <title>Itraconazole resistance in Madurella fahalii resulting from another homologue of gene encoding cytochrome P450 14-alpha sterol demethylase (CYP51).</title>
        <authorList>
            <person name="Yoshioka I."/>
            <person name="Fahal A.H."/>
            <person name="Kaneko S."/>
            <person name="Yaguchi T."/>
        </authorList>
    </citation>
    <scope>NUCLEOTIDE SEQUENCE [LARGE SCALE GENOMIC DNA]</scope>
    <source>
        <strain evidence="4 5">IFM 68171</strain>
    </source>
</reference>
<organism evidence="4 5">
    <name type="scientific">Madurella fahalii</name>
    <dbReference type="NCBI Taxonomy" id="1157608"/>
    <lineage>
        <taxon>Eukaryota</taxon>
        <taxon>Fungi</taxon>
        <taxon>Dikarya</taxon>
        <taxon>Ascomycota</taxon>
        <taxon>Pezizomycotina</taxon>
        <taxon>Sordariomycetes</taxon>
        <taxon>Sordariomycetidae</taxon>
        <taxon>Sordariales</taxon>
        <taxon>Sordariales incertae sedis</taxon>
        <taxon>Madurella</taxon>
    </lineage>
</organism>
<evidence type="ECO:0000256" key="2">
    <source>
        <dbReference type="SAM" id="MobiDB-lite"/>
    </source>
</evidence>
<feature type="domain" description="Tyrosine specific protein phosphatases" evidence="3">
    <location>
        <begin position="212"/>
        <end position="267"/>
    </location>
</feature>
<dbReference type="CDD" id="cd14498">
    <property type="entry name" value="DSP"/>
    <property type="match status" value="1"/>
</dbReference>
<dbReference type="SMART" id="SM00195">
    <property type="entry name" value="DSPc"/>
    <property type="match status" value="1"/>
</dbReference>
<dbReference type="PROSITE" id="PS50056">
    <property type="entry name" value="TYR_PHOSPHATASE_2"/>
    <property type="match status" value="1"/>
</dbReference>
<evidence type="ECO:0000313" key="5">
    <source>
        <dbReference type="Proteomes" id="UP001628179"/>
    </source>
</evidence>
<evidence type="ECO:0000259" key="3">
    <source>
        <dbReference type="PROSITE" id="PS50056"/>
    </source>
</evidence>
<dbReference type="InterPro" id="IPR000340">
    <property type="entry name" value="Dual-sp_phosphatase_cat-dom"/>
</dbReference>
<dbReference type="InterPro" id="IPR000387">
    <property type="entry name" value="Tyr_Pase_dom"/>
</dbReference>
<dbReference type="Pfam" id="PF00782">
    <property type="entry name" value="DSPc"/>
    <property type="match status" value="1"/>
</dbReference>
<accession>A0ABQ0GFU7</accession>
<sequence length="371" mass="39678">MMDRDRSPLQPTVLATAPYTTRPPSPPYIHVPTVIHRPTSPGFINSTTANATNITPAATNNNNNTNTNPRLDNALMCITPSPAAIFTLPGPPHLTAADLAAITSDGRAQTASDPAASAWVYESRRRAQPVLDYLFLGPASAAKDGGFLAREGISMVLAARDARFAVPTGSVGAARARELAAAGVAVESVDVGGPVGGSLVGAFDLAAAKVNEHLLGVYRQSAGRRKGRVLVCCETGNDRSAAIVAAYLMAVYGLDTVRAVQFVQLQRFCVTLGDDVKFLLQAYGDILRARADVARIAEAKAHPTQTEVQMQPPSTTMTTETSTTTTKAQPQFKRRIEEMRMEDAEGDEVMSEMDDERYAGRDFAPFVERDV</sequence>
<keyword evidence="5" id="KW-1185">Reference proteome</keyword>
<proteinExistence type="inferred from homology"/>
<dbReference type="RefSeq" id="XP_070918333.1">
    <property type="nucleotide sequence ID" value="XM_071062232.1"/>
</dbReference>
<comment type="similarity">
    <text evidence="1">Belongs to the protein-tyrosine phosphatase family. Non-receptor class subfamily.</text>
</comment>
<dbReference type="PANTHER" id="PTHR46588">
    <property type="entry name" value="SERINE/THREONINE/TYROSINE-INTERACTING PROTEIN"/>
    <property type="match status" value="1"/>
</dbReference>
<protein>
    <submittedName>
        <fullName evidence="4">Protein-tyrosine-phosphatase</fullName>
    </submittedName>
</protein>
<gene>
    <name evidence="4" type="ORF">MFIFM68171_06812</name>
</gene>
<dbReference type="SUPFAM" id="SSF52799">
    <property type="entry name" value="(Phosphotyrosine protein) phosphatases II"/>
    <property type="match status" value="1"/>
</dbReference>
<feature type="compositionally biased region" description="Low complexity" evidence="2">
    <location>
        <begin position="309"/>
        <end position="326"/>
    </location>
</feature>
<dbReference type="Proteomes" id="UP001628179">
    <property type="component" value="Unassembled WGS sequence"/>
</dbReference>
<name>A0ABQ0GFU7_9PEZI</name>
<dbReference type="EMBL" id="BAAFSV010000003">
    <property type="protein sequence ID" value="GAB1316602.1"/>
    <property type="molecule type" value="Genomic_DNA"/>
</dbReference>
<evidence type="ECO:0000256" key="1">
    <source>
        <dbReference type="ARBA" id="ARBA00009649"/>
    </source>
</evidence>
<dbReference type="PANTHER" id="PTHR46588:SF1">
    <property type="entry name" value="SERINE_THREONINE_TYROSINE-INTERACTING PROTEIN"/>
    <property type="match status" value="1"/>
</dbReference>
<dbReference type="Gene3D" id="3.90.190.10">
    <property type="entry name" value="Protein tyrosine phosphatase superfamily"/>
    <property type="match status" value="1"/>
</dbReference>
<dbReference type="InterPro" id="IPR052449">
    <property type="entry name" value="STYX-Interacting_Phosphatase"/>
</dbReference>
<dbReference type="GeneID" id="98177555"/>
<dbReference type="InterPro" id="IPR029021">
    <property type="entry name" value="Prot-tyrosine_phosphatase-like"/>
</dbReference>
<feature type="region of interest" description="Disordered" evidence="2">
    <location>
        <begin position="302"/>
        <end position="331"/>
    </location>
</feature>